<dbReference type="GeneID" id="25912994"/>
<evidence type="ECO:0000256" key="1">
    <source>
        <dbReference type="SAM" id="MobiDB-lite"/>
    </source>
</evidence>
<evidence type="ECO:0000313" key="2">
    <source>
        <dbReference type="EMBL" id="KNC74974.1"/>
    </source>
</evidence>
<proteinExistence type="predicted"/>
<organism evidence="2 3">
    <name type="scientific">Sphaeroforma arctica JP610</name>
    <dbReference type="NCBI Taxonomy" id="667725"/>
    <lineage>
        <taxon>Eukaryota</taxon>
        <taxon>Ichthyosporea</taxon>
        <taxon>Ichthyophonida</taxon>
        <taxon>Sphaeroforma</taxon>
    </lineage>
</organism>
<accession>A0A0L0FDY5</accession>
<protein>
    <submittedName>
        <fullName evidence="2">Uncharacterized protein</fullName>
    </submittedName>
</protein>
<name>A0A0L0FDY5_9EUKA</name>
<dbReference type="Proteomes" id="UP000054560">
    <property type="component" value="Unassembled WGS sequence"/>
</dbReference>
<dbReference type="AlphaFoldDB" id="A0A0L0FDY5"/>
<feature type="region of interest" description="Disordered" evidence="1">
    <location>
        <begin position="139"/>
        <end position="162"/>
    </location>
</feature>
<keyword evidence="3" id="KW-1185">Reference proteome</keyword>
<reference evidence="2 3" key="1">
    <citation type="submission" date="2011-02" db="EMBL/GenBank/DDBJ databases">
        <title>The Genome Sequence of Sphaeroforma arctica JP610.</title>
        <authorList>
            <consortium name="The Broad Institute Genome Sequencing Platform"/>
            <person name="Russ C."/>
            <person name="Cuomo C."/>
            <person name="Young S.K."/>
            <person name="Zeng Q."/>
            <person name="Gargeya S."/>
            <person name="Alvarado L."/>
            <person name="Berlin A."/>
            <person name="Chapman S.B."/>
            <person name="Chen Z."/>
            <person name="Freedman E."/>
            <person name="Gellesch M."/>
            <person name="Goldberg J."/>
            <person name="Griggs A."/>
            <person name="Gujja S."/>
            <person name="Heilman E."/>
            <person name="Heiman D."/>
            <person name="Howarth C."/>
            <person name="Mehta T."/>
            <person name="Neiman D."/>
            <person name="Pearson M."/>
            <person name="Roberts A."/>
            <person name="Saif S."/>
            <person name="Shea T."/>
            <person name="Shenoy N."/>
            <person name="Sisk P."/>
            <person name="Stolte C."/>
            <person name="Sykes S."/>
            <person name="White J."/>
            <person name="Yandava C."/>
            <person name="Burger G."/>
            <person name="Gray M.W."/>
            <person name="Holland P.W.H."/>
            <person name="King N."/>
            <person name="Lang F.B.F."/>
            <person name="Roger A.J."/>
            <person name="Ruiz-Trillo I."/>
            <person name="Haas B."/>
            <person name="Nusbaum C."/>
            <person name="Birren B."/>
        </authorList>
    </citation>
    <scope>NUCLEOTIDE SEQUENCE [LARGE SCALE GENOMIC DNA]</scope>
    <source>
        <strain evidence="2 3">JP610</strain>
    </source>
</reference>
<gene>
    <name evidence="2" type="ORF">SARC_12490</name>
</gene>
<evidence type="ECO:0000313" key="3">
    <source>
        <dbReference type="Proteomes" id="UP000054560"/>
    </source>
</evidence>
<dbReference type="RefSeq" id="XP_014148876.1">
    <property type="nucleotide sequence ID" value="XM_014293401.1"/>
</dbReference>
<dbReference type="EMBL" id="KQ243943">
    <property type="protein sequence ID" value="KNC74974.1"/>
    <property type="molecule type" value="Genomic_DNA"/>
</dbReference>
<sequence>MLLMIFGPKCRAILRGTQGVGKLDNTTALSGMRHNLSRSMGSRDVATSMRATITTGTGRRVSLADGLKDTDAELMLLLVQGKLTQLKVENGRLCQENCRLVGILARWNNVHVASDPQSFPQSVGVKRREFVTNKKSKKRLSLLDEKEDGEEETQLNGEQVQT</sequence>